<name>A0ABM1T8I3_LIMPO</name>
<dbReference type="SUPFAM" id="SSF48726">
    <property type="entry name" value="Immunoglobulin"/>
    <property type="match status" value="1"/>
</dbReference>
<dbReference type="RefSeq" id="XP_022252189.1">
    <property type="nucleotide sequence ID" value="XM_022396481.1"/>
</dbReference>
<keyword evidence="1" id="KW-0812">Transmembrane</keyword>
<feature type="transmembrane region" description="Helical" evidence="1">
    <location>
        <begin position="259"/>
        <end position="281"/>
    </location>
</feature>
<dbReference type="InterPro" id="IPR007110">
    <property type="entry name" value="Ig-like_dom"/>
</dbReference>
<sequence>MSSTTPYSYILSLLILLTATDSLGLKITEVSIPHYIENGTKESVILDCRYDYGNDDKNLVVKWFLNDDPEPIYQWITELNLRQPSYRLQGRINMSYTVTPSANLTRYRALNILRPTTDLSGKYTCNVASLASEDSEERQMTIYAPPRSFNFNYTKTDRESSNFTCVVEGIFPEPQISLLLTNPNLKSAKSIPLHNKTIFSKGTYSVMSYRELLDKELPSGGPSELQCVLFIPGTDFRREKILSYYPEHLAGSALRFFPFWSTSLITAAVLLVSTVPNFIYIS</sequence>
<keyword evidence="1" id="KW-1133">Transmembrane helix</keyword>
<feature type="domain" description="Ig-like" evidence="3">
    <location>
        <begin position="6"/>
        <end position="141"/>
    </location>
</feature>
<dbReference type="Proteomes" id="UP000694941">
    <property type="component" value="Unplaced"/>
</dbReference>
<keyword evidence="2" id="KW-0732">Signal</keyword>
<dbReference type="GeneID" id="106468177"/>
<evidence type="ECO:0000259" key="3">
    <source>
        <dbReference type="PROSITE" id="PS50835"/>
    </source>
</evidence>
<protein>
    <submittedName>
        <fullName evidence="5">Uncharacterized protein LOC106468177</fullName>
    </submittedName>
</protein>
<dbReference type="InterPro" id="IPR036179">
    <property type="entry name" value="Ig-like_dom_sf"/>
</dbReference>
<evidence type="ECO:0000313" key="5">
    <source>
        <dbReference type="RefSeq" id="XP_022252189.1"/>
    </source>
</evidence>
<dbReference type="PANTHER" id="PTHR21261:SF2">
    <property type="entry name" value="GH04238P-RELATED"/>
    <property type="match status" value="1"/>
</dbReference>
<keyword evidence="4" id="KW-1185">Reference proteome</keyword>
<dbReference type="PROSITE" id="PS50835">
    <property type="entry name" value="IG_LIKE"/>
    <property type="match status" value="1"/>
</dbReference>
<keyword evidence="1" id="KW-0472">Membrane</keyword>
<feature type="signal peptide" evidence="2">
    <location>
        <begin position="1"/>
        <end position="24"/>
    </location>
</feature>
<dbReference type="Gene3D" id="2.60.40.10">
    <property type="entry name" value="Immunoglobulins"/>
    <property type="match status" value="1"/>
</dbReference>
<evidence type="ECO:0000256" key="2">
    <source>
        <dbReference type="SAM" id="SignalP"/>
    </source>
</evidence>
<gene>
    <name evidence="5" type="primary">LOC106468177</name>
</gene>
<evidence type="ECO:0000313" key="4">
    <source>
        <dbReference type="Proteomes" id="UP000694941"/>
    </source>
</evidence>
<dbReference type="InterPro" id="IPR013783">
    <property type="entry name" value="Ig-like_fold"/>
</dbReference>
<proteinExistence type="predicted"/>
<evidence type="ECO:0000256" key="1">
    <source>
        <dbReference type="SAM" id="Phobius"/>
    </source>
</evidence>
<feature type="chain" id="PRO_5045351409" evidence="2">
    <location>
        <begin position="25"/>
        <end position="282"/>
    </location>
</feature>
<reference evidence="5" key="1">
    <citation type="submission" date="2025-08" db="UniProtKB">
        <authorList>
            <consortium name="RefSeq"/>
        </authorList>
    </citation>
    <scope>IDENTIFICATION</scope>
    <source>
        <tissue evidence="5">Muscle</tissue>
    </source>
</reference>
<organism evidence="4 5">
    <name type="scientific">Limulus polyphemus</name>
    <name type="common">Atlantic horseshoe crab</name>
    <dbReference type="NCBI Taxonomy" id="6850"/>
    <lineage>
        <taxon>Eukaryota</taxon>
        <taxon>Metazoa</taxon>
        <taxon>Ecdysozoa</taxon>
        <taxon>Arthropoda</taxon>
        <taxon>Chelicerata</taxon>
        <taxon>Merostomata</taxon>
        <taxon>Xiphosura</taxon>
        <taxon>Limulidae</taxon>
        <taxon>Limulus</taxon>
    </lineage>
</organism>
<dbReference type="PANTHER" id="PTHR21261">
    <property type="entry name" value="BEAT PROTEIN"/>
    <property type="match status" value="1"/>
</dbReference>
<accession>A0ABM1T8I3</accession>